<name>A0A853FCN5_9BURK</name>
<comment type="caution">
    <text evidence="7">The sequence shown here is derived from an EMBL/GenBank/DDBJ whole genome shotgun (WGS) entry which is preliminary data.</text>
</comment>
<keyword evidence="8" id="KW-1185">Reference proteome</keyword>
<organism evidence="7 8">
    <name type="scientific">Allopusillimonas soli</name>
    <dbReference type="NCBI Taxonomy" id="659016"/>
    <lineage>
        <taxon>Bacteria</taxon>
        <taxon>Pseudomonadati</taxon>
        <taxon>Pseudomonadota</taxon>
        <taxon>Betaproteobacteria</taxon>
        <taxon>Burkholderiales</taxon>
        <taxon>Alcaligenaceae</taxon>
        <taxon>Allopusillimonas</taxon>
    </lineage>
</organism>
<evidence type="ECO:0000256" key="1">
    <source>
        <dbReference type="ARBA" id="ARBA00004141"/>
    </source>
</evidence>
<evidence type="ECO:0000259" key="6">
    <source>
        <dbReference type="Pfam" id="PF07298"/>
    </source>
</evidence>
<dbReference type="GO" id="GO:0016020">
    <property type="term" value="C:membrane"/>
    <property type="evidence" value="ECO:0007669"/>
    <property type="project" value="UniProtKB-SubCell"/>
</dbReference>
<feature type="transmembrane region" description="Helical" evidence="5">
    <location>
        <begin position="126"/>
        <end position="143"/>
    </location>
</feature>
<dbReference type="OrthoDB" id="5293641at2"/>
<sequence length="191" mass="21174">MTLLIIGCLLFFSVHSLSIVCPAVRRQTIARLGERPWKLGYSVIAGIGLVLIIVGYGQARLTPATVYFPSEASRHITMLLMLPVFPLIMASHMPGRIQRIVRHPMLWATVLWAGAHLLANGTRADVVLFACFGVWALADLLSYNWRTARPIHQAPPRRSNDLIAVAGGLAIYAVFLLFLHRWLIGVPIIAF</sequence>
<dbReference type="AlphaFoldDB" id="A0A853FCN5"/>
<dbReference type="Pfam" id="PF07298">
    <property type="entry name" value="NnrU"/>
    <property type="match status" value="1"/>
</dbReference>
<feature type="transmembrane region" description="Helical" evidence="5">
    <location>
        <begin position="163"/>
        <end position="184"/>
    </location>
</feature>
<keyword evidence="3 5" id="KW-1133">Transmembrane helix</keyword>
<evidence type="ECO:0000313" key="7">
    <source>
        <dbReference type="EMBL" id="NYT37422.1"/>
    </source>
</evidence>
<keyword evidence="2 5" id="KW-0812">Transmembrane</keyword>
<keyword evidence="4 5" id="KW-0472">Membrane</keyword>
<dbReference type="RefSeq" id="WP_129969434.1">
    <property type="nucleotide sequence ID" value="NZ_JACCEW010000003.1"/>
</dbReference>
<dbReference type="EMBL" id="JACCEW010000003">
    <property type="protein sequence ID" value="NYT37422.1"/>
    <property type="molecule type" value="Genomic_DNA"/>
</dbReference>
<evidence type="ECO:0000256" key="2">
    <source>
        <dbReference type="ARBA" id="ARBA00022692"/>
    </source>
</evidence>
<protein>
    <submittedName>
        <fullName evidence="7">NnrU family protein</fullName>
    </submittedName>
</protein>
<feature type="transmembrane region" description="Helical" evidence="5">
    <location>
        <begin position="36"/>
        <end position="56"/>
    </location>
</feature>
<proteinExistence type="predicted"/>
<evidence type="ECO:0000256" key="5">
    <source>
        <dbReference type="SAM" id="Phobius"/>
    </source>
</evidence>
<evidence type="ECO:0000256" key="4">
    <source>
        <dbReference type="ARBA" id="ARBA00023136"/>
    </source>
</evidence>
<feature type="domain" description="NnrU" evidence="6">
    <location>
        <begin position="3"/>
        <end position="187"/>
    </location>
</feature>
<evidence type="ECO:0000313" key="8">
    <source>
        <dbReference type="Proteomes" id="UP000580517"/>
    </source>
</evidence>
<dbReference type="InterPro" id="IPR009915">
    <property type="entry name" value="NnrU_dom"/>
</dbReference>
<gene>
    <name evidence="7" type="ORF">H0A68_11110</name>
</gene>
<comment type="subcellular location">
    <subcellularLocation>
        <location evidence="1">Membrane</location>
        <topology evidence="1">Multi-pass membrane protein</topology>
    </subcellularLocation>
</comment>
<feature type="transmembrane region" description="Helical" evidence="5">
    <location>
        <begin position="100"/>
        <end position="119"/>
    </location>
</feature>
<reference evidence="7 8" key="1">
    <citation type="submission" date="2020-07" db="EMBL/GenBank/DDBJ databases">
        <title>Taxonomic revisions and descriptions of new bacterial species based on genomic comparisons in the high-G+C-content subgroup of the family Alcaligenaceae.</title>
        <authorList>
            <person name="Szabo A."/>
            <person name="Felfoldi T."/>
        </authorList>
    </citation>
    <scope>NUCLEOTIDE SEQUENCE [LARGE SCALE GENOMIC DNA]</scope>
    <source>
        <strain evidence="7 8">DSM 25264</strain>
    </source>
</reference>
<dbReference type="Proteomes" id="UP000580517">
    <property type="component" value="Unassembled WGS sequence"/>
</dbReference>
<feature type="transmembrane region" description="Helical" evidence="5">
    <location>
        <begin position="76"/>
        <end position="94"/>
    </location>
</feature>
<accession>A0A853FCN5</accession>
<evidence type="ECO:0000256" key="3">
    <source>
        <dbReference type="ARBA" id="ARBA00022989"/>
    </source>
</evidence>